<feature type="compositionally biased region" description="Gly residues" evidence="17">
    <location>
        <begin position="463"/>
        <end position="483"/>
    </location>
</feature>
<evidence type="ECO:0000256" key="15">
    <source>
        <dbReference type="ARBA" id="ARBA00023296"/>
    </source>
</evidence>
<accession>A0A5J6DHP3</accession>
<dbReference type="GO" id="GO:0019076">
    <property type="term" value="P:viral release from host cell"/>
    <property type="evidence" value="ECO:0007669"/>
    <property type="project" value="InterPro"/>
</dbReference>
<keyword evidence="6" id="KW-1048">Host nucleus</keyword>
<keyword evidence="5" id="KW-0167">Capsid protein</keyword>
<protein>
    <recommendedName>
        <fullName evidence="4">Gag polyprotein</fullName>
    </recommendedName>
</protein>
<dbReference type="GO" id="GO:0030430">
    <property type="term" value="C:host cell cytoplasm"/>
    <property type="evidence" value="ECO:0007669"/>
    <property type="project" value="UniProtKB-SubCell"/>
</dbReference>
<evidence type="ECO:0000256" key="7">
    <source>
        <dbReference type="ARBA" id="ARBA00022581"/>
    </source>
</evidence>
<comment type="subcellular location">
    <subcellularLocation>
        <location evidence="2">Host cytoplasm</location>
    </subcellularLocation>
    <subcellularLocation>
        <location evidence="1">Host nucleus</location>
    </subcellularLocation>
    <subcellularLocation>
        <location evidence="3">Virion</location>
    </subcellularLocation>
</comment>
<keyword evidence="11" id="KW-0543">Viral nucleoprotein</keyword>
<dbReference type="GO" id="GO:0043657">
    <property type="term" value="C:host cell"/>
    <property type="evidence" value="ECO:0007669"/>
    <property type="project" value="GOC"/>
</dbReference>
<evidence type="ECO:0000256" key="17">
    <source>
        <dbReference type="SAM" id="MobiDB-lite"/>
    </source>
</evidence>
<keyword evidence="14" id="KW-1035">Host cytoplasm</keyword>
<organism evidence="19">
    <name type="scientific">Feline foamy virus</name>
    <name type="common">FFV</name>
    <name type="synonym">Feline syncytial virus</name>
    <dbReference type="NCBI Taxonomy" id="53182"/>
    <lineage>
        <taxon>Viruses</taxon>
        <taxon>Riboviria</taxon>
        <taxon>Pararnavirae</taxon>
        <taxon>Artverviricota</taxon>
        <taxon>Revtraviricetes</taxon>
        <taxon>Ortervirales</taxon>
        <taxon>Retroviridae</taxon>
        <taxon>Spumaretrovirinae</taxon>
        <taxon>Felispumavirus</taxon>
        <taxon>Felispumavirus felcat</taxon>
    </lineage>
</organism>
<evidence type="ECO:0000256" key="2">
    <source>
        <dbReference type="ARBA" id="ARBA00004192"/>
    </source>
</evidence>
<gene>
    <name evidence="19" type="primary">gag</name>
</gene>
<proteinExistence type="predicted"/>
<evidence type="ECO:0000256" key="10">
    <source>
        <dbReference type="ARBA" id="ARBA00022952"/>
    </source>
</evidence>
<comment type="function">
    <text evidence="16">Involved in capsid formation and genome binding. Shortly after infection, interaction between incoming particle-associated Gag proteins and host dynein allows centrosomal targeting of the viral genome (associated to Gag), prior to nucleus translocation and integration into host genome.</text>
</comment>
<feature type="compositionally biased region" description="Low complexity" evidence="17">
    <location>
        <begin position="419"/>
        <end position="430"/>
    </location>
</feature>
<evidence type="ECO:0000256" key="1">
    <source>
        <dbReference type="ARBA" id="ARBA00004147"/>
    </source>
</evidence>
<keyword evidence="8" id="KW-0946">Virion</keyword>
<dbReference type="Pfam" id="PF20672">
    <property type="entry name" value="Gag_FV_central"/>
    <property type="match status" value="1"/>
</dbReference>
<evidence type="ECO:0000256" key="6">
    <source>
        <dbReference type="ARBA" id="ARBA00022562"/>
    </source>
</evidence>
<dbReference type="GO" id="GO:0042025">
    <property type="term" value="C:host cell nucleus"/>
    <property type="evidence" value="ECO:0007669"/>
    <property type="project" value="UniProtKB-SubCell"/>
</dbReference>
<evidence type="ECO:0000256" key="11">
    <source>
        <dbReference type="ARBA" id="ARBA00023086"/>
    </source>
</evidence>
<keyword evidence="13" id="KW-0238">DNA-binding</keyword>
<evidence type="ECO:0000256" key="12">
    <source>
        <dbReference type="ARBA" id="ARBA00023120"/>
    </source>
</evidence>
<evidence type="ECO:0000256" key="3">
    <source>
        <dbReference type="ARBA" id="ARBA00004328"/>
    </source>
</evidence>
<organismHost>
    <name type="scientific">Felis catus</name>
    <name type="common">Cat</name>
    <name type="synonym">Felis silvestris catus</name>
    <dbReference type="NCBI Taxonomy" id="9685"/>
</organismHost>
<evidence type="ECO:0000256" key="4">
    <source>
        <dbReference type="ARBA" id="ARBA00019628"/>
    </source>
</evidence>
<reference evidence="19" key="1">
    <citation type="submission" date="2018-07" db="EMBL/GenBank/DDBJ databases">
        <title>Viral ecology of feline foamy virus in mountain lions and domestic cats.</title>
        <authorList>
            <person name="Kraberger S."/>
            <person name="Gagne E."/>
            <person name="Malmberg J."/>
            <person name="Logan K."/>
            <person name="Alldredge M."/>
            <person name="Crooks K."/>
            <person name="VandeWoude S."/>
        </authorList>
    </citation>
    <scope>NUCLEOTIDE SEQUENCE</scope>
    <source>
        <strain evidence="19">X132</strain>
    </source>
</reference>
<dbReference type="GO" id="GO:0075521">
    <property type="term" value="P:microtubule-dependent intracellular transport of viral material towards nucleus"/>
    <property type="evidence" value="ECO:0007669"/>
    <property type="project" value="UniProtKB-KW"/>
</dbReference>
<sequence length="514" mass="55657">MARELNPLQLQQLYINNGLQPNPGHGDVIAVRFTGGPWGPGDRWARVAIRLQDNTGQPLQVPGYDLEPGIINLREDILIAGPYNLIRTAFLDLEPTRGPERHGPFGDGRLQPGDGLSEGFQPITDEEMQAEVGTIGAARNEIRLLREAVQRLQVGGVGRPLPGAIIQPQPVIGPVIPINHLRSVIGNTPPNPRDVALWLGRSTAAIEGVFPIVDQITRMRVVNALVASHPGLTLTENEAGSWNAAISALWRKAHGAAAQHELAGVLSDINKKEGIQTAFNLGMQFTDGNWSLVWGIIRTLLPGQALVTNAQSQFGLMGDDIQRAENFPRVINNLYTMLGLNIHGQSIRPRVQTQQQQPRSRNQGRSQQGQLNQPRPQNRNNQSYRPPRQQQQHSDVPEQRDQRGPSQPPRGSGGGYNFRRNPQQPQRYGQGPPGPNPYRRFGDGGNPQQQGPPPNRGPDQGPRPGGNPRGGGRSQGPRNGGGSAAAVHTVKASKNETKNGSAEAVDGGKKGGKD</sequence>
<dbReference type="EMBL" id="MH633409">
    <property type="protein sequence ID" value="QER92117.1"/>
    <property type="molecule type" value="Genomic_DNA"/>
</dbReference>
<keyword evidence="15" id="KW-1160">Virus entry into host cell</keyword>
<evidence type="ECO:0000256" key="14">
    <source>
        <dbReference type="ARBA" id="ARBA00023200"/>
    </source>
</evidence>
<feature type="region of interest" description="Disordered" evidence="17">
    <location>
        <begin position="349"/>
        <end position="514"/>
    </location>
</feature>
<evidence type="ECO:0000256" key="9">
    <source>
        <dbReference type="ARBA" id="ARBA00022884"/>
    </source>
</evidence>
<evidence type="ECO:0000259" key="18">
    <source>
        <dbReference type="Pfam" id="PF03276"/>
    </source>
</evidence>
<dbReference type="GO" id="GO:0003723">
    <property type="term" value="F:RNA binding"/>
    <property type="evidence" value="ECO:0007669"/>
    <property type="project" value="UniProtKB-KW"/>
</dbReference>
<evidence type="ECO:0000256" key="16">
    <source>
        <dbReference type="ARBA" id="ARBA00025354"/>
    </source>
</evidence>
<dbReference type="InterPro" id="IPR004957">
    <property type="entry name" value="Gag_N"/>
</dbReference>
<evidence type="ECO:0000313" key="19">
    <source>
        <dbReference type="EMBL" id="QER92117.1"/>
    </source>
</evidence>
<feature type="domain" description="Gag polyprotein N-terminal" evidence="18">
    <location>
        <begin position="9"/>
        <end position="128"/>
    </location>
</feature>
<name>A0A5J6DHP3_FFV</name>
<dbReference type="GO" id="GO:0019013">
    <property type="term" value="C:viral nucleocapsid"/>
    <property type="evidence" value="ECO:0007669"/>
    <property type="project" value="UniProtKB-KW"/>
</dbReference>
<keyword evidence="7" id="KW-0945">Host-virus interaction</keyword>
<keyword evidence="12" id="KW-1176">Cytoplasmic inwards viral transport</keyword>
<keyword evidence="9" id="KW-0694">RNA-binding</keyword>
<feature type="compositionally biased region" description="Low complexity" evidence="17">
    <location>
        <begin position="349"/>
        <end position="392"/>
    </location>
</feature>
<dbReference type="Pfam" id="PF03276">
    <property type="entry name" value="Gag_spuma_N"/>
    <property type="match status" value="1"/>
</dbReference>
<dbReference type="GO" id="GO:0044163">
    <property type="term" value="C:host cytoskeleton"/>
    <property type="evidence" value="ECO:0007669"/>
    <property type="project" value="InterPro"/>
</dbReference>
<dbReference type="GO" id="GO:0003677">
    <property type="term" value="F:DNA binding"/>
    <property type="evidence" value="ECO:0007669"/>
    <property type="project" value="UniProtKB-KW"/>
</dbReference>
<dbReference type="GO" id="GO:0046718">
    <property type="term" value="P:symbiont entry into host cell"/>
    <property type="evidence" value="ECO:0007669"/>
    <property type="project" value="UniProtKB-KW"/>
</dbReference>
<evidence type="ECO:0000256" key="8">
    <source>
        <dbReference type="ARBA" id="ARBA00022844"/>
    </source>
</evidence>
<evidence type="ECO:0000256" key="5">
    <source>
        <dbReference type="ARBA" id="ARBA00022561"/>
    </source>
</evidence>
<keyword evidence="10" id="KW-1177">Microtubular inwards viral transport</keyword>
<evidence type="ECO:0000256" key="13">
    <source>
        <dbReference type="ARBA" id="ARBA00023125"/>
    </source>
</evidence>